<evidence type="ECO:0000313" key="2">
    <source>
        <dbReference type="EMBL" id="BCJ47428.1"/>
    </source>
</evidence>
<dbReference type="EMBL" id="AP023356">
    <property type="protein sequence ID" value="BCJ47428.1"/>
    <property type="molecule type" value="Genomic_DNA"/>
</dbReference>
<proteinExistence type="predicted"/>
<dbReference type="RefSeq" id="WP_189329845.1">
    <property type="nucleotide sequence ID" value="NZ_AP023356.1"/>
</dbReference>
<accession>A0ABM7M763</accession>
<feature type="domain" description="DUF5753" evidence="1">
    <location>
        <begin position="92"/>
        <end position="265"/>
    </location>
</feature>
<sequence>MTASADPTDPRLVLRRKLTSAREASGRTLEQVAAAFGWTVIDLLLVEAVEDGIDTGRLDALADYWGISAGGEIEAVRALPRRDIQLSQELRILFAYETVAAAIDTFEPFVVPGLLQTEAYAEVVLGFYVASGDLAAHVHTRLARQSLLAREDAPEMRFLIDESALCRWSGAGSAVMREQLVHLREAARNPRVRIQVIPLSSGPHEGMRGSFVAVDLATAEPGKLVYLEDENGDVVRVGPAQAAPYGDRFERLADLAAPARDLDAFLDRALARLDGVPES</sequence>
<dbReference type="Pfam" id="PF19054">
    <property type="entry name" value="DUF5753"/>
    <property type="match status" value="1"/>
</dbReference>
<evidence type="ECO:0000313" key="3">
    <source>
        <dbReference type="Proteomes" id="UP000676967"/>
    </source>
</evidence>
<name>A0ABM7M763_9ACTN</name>
<protein>
    <submittedName>
        <fullName evidence="2">Transcriptional regulator</fullName>
    </submittedName>
</protein>
<dbReference type="Proteomes" id="UP000676967">
    <property type="component" value="Chromosome"/>
</dbReference>
<dbReference type="InterPro" id="IPR043917">
    <property type="entry name" value="DUF5753"/>
</dbReference>
<evidence type="ECO:0000259" key="1">
    <source>
        <dbReference type="Pfam" id="PF19054"/>
    </source>
</evidence>
<keyword evidence="3" id="KW-1185">Reference proteome</keyword>
<reference evidence="2 3" key="1">
    <citation type="submission" date="2020-08" db="EMBL/GenBank/DDBJ databases">
        <title>Whole genome shotgun sequence of Actinoplanes ianthinogenes NBRC 13996.</title>
        <authorList>
            <person name="Komaki H."/>
            <person name="Tamura T."/>
        </authorList>
    </citation>
    <scope>NUCLEOTIDE SEQUENCE [LARGE SCALE GENOMIC DNA]</scope>
    <source>
        <strain evidence="2 3">NBRC 13996</strain>
    </source>
</reference>
<gene>
    <name evidence="2" type="ORF">Aiant_80850</name>
</gene>
<organism evidence="2 3">
    <name type="scientific">Actinoplanes ianthinogenes</name>
    <dbReference type="NCBI Taxonomy" id="122358"/>
    <lineage>
        <taxon>Bacteria</taxon>
        <taxon>Bacillati</taxon>
        <taxon>Actinomycetota</taxon>
        <taxon>Actinomycetes</taxon>
        <taxon>Micromonosporales</taxon>
        <taxon>Micromonosporaceae</taxon>
        <taxon>Actinoplanes</taxon>
    </lineage>
</organism>